<feature type="transmembrane region" description="Helical" evidence="1">
    <location>
        <begin position="215"/>
        <end position="237"/>
    </location>
</feature>
<feature type="transmembrane region" description="Helical" evidence="1">
    <location>
        <begin position="333"/>
        <end position="355"/>
    </location>
</feature>
<keyword evidence="1" id="KW-0812">Transmembrane</keyword>
<dbReference type="Pfam" id="PF04235">
    <property type="entry name" value="DUF418"/>
    <property type="match status" value="1"/>
</dbReference>
<keyword evidence="4" id="KW-1185">Reference proteome</keyword>
<keyword evidence="1" id="KW-1133">Transmembrane helix</keyword>
<dbReference type="Proteomes" id="UP000784880">
    <property type="component" value="Unassembled WGS sequence"/>
</dbReference>
<dbReference type="RefSeq" id="WP_217066861.1">
    <property type="nucleotide sequence ID" value="NZ_JAHQCS010000107.1"/>
</dbReference>
<proteinExistence type="predicted"/>
<gene>
    <name evidence="3" type="ORF">KS419_13125</name>
</gene>
<evidence type="ECO:0000256" key="1">
    <source>
        <dbReference type="SAM" id="Phobius"/>
    </source>
</evidence>
<feature type="transmembrane region" description="Helical" evidence="1">
    <location>
        <begin position="106"/>
        <end position="137"/>
    </location>
</feature>
<organism evidence="3 4">
    <name type="scientific">Evansella tamaricis</name>
    <dbReference type="NCBI Taxonomy" id="2069301"/>
    <lineage>
        <taxon>Bacteria</taxon>
        <taxon>Bacillati</taxon>
        <taxon>Bacillota</taxon>
        <taxon>Bacilli</taxon>
        <taxon>Bacillales</taxon>
        <taxon>Bacillaceae</taxon>
        <taxon>Evansella</taxon>
    </lineage>
</organism>
<dbReference type="PANTHER" id="PTHR30590">
    <property type="entry name" value="INNER MEMBRANE PROTEIN"/>
    <property type="match status" value="1"/>
</dbReference>
<dbReference type="PANTHER" id="PTHR30590:SF2">
    <property type="entry name" value="INNER MEMBRANE PROTEIN"/>
    <property type="match status" value="1"/>
</dbReference>
<evidence type="ECO:0000259" key="2">
    <source>
        <dbReference type="Pfam" id="PF04235"/>
    </source>
</evidence>
<feature type="transmembrane region" description="Helical" evidence="1">
    <location>
        <begin position="20"/>
        <end position="37"/>
    </location>
</feature>
<feature type="transmembrane region" description="Helical" evidence="1">
    <location>
        <begin position="292"/>
        <end position="312"/>
    </location>
</feature>
<feature type="domain" description="DUF418" evidence="2">
    <location>
        <begin position="238"/>
        <end position="400"/>
    </location>
</feature>
<feature type="transmembrane region" description="Helical" evidence="1">
    <location>
        <begin position="58"/>
        <end position="86"/>
    </location>
</feature>
<accession>A0ABS6JGD8</accession>
<comment type="caution">
    <text evidence="3">The sequence shown here is derived from an EMBL/GenBank/DDBJ whole genome shotgun (WGS) entry which is preliminary data.</text>
</comment>
<evidence type="ECO:0000313" key="3">
    <source>
        <dbReference type="EMBL" id="MBU9712686.1"/>
    </source>
</evidence>
<feature type="transmembrane region" description="Helical" evidence="1">
    <location>
        <begin position="149"/>
        <end position="167"/>
    </location>
</feature>
<keyword evidence="1" id="KW-0472">Membrane</keyword>
<reference evidence="3 4" key="1">
    <citation type="submission" date="2021-06" db="EMBL/GenBank/DDBJ databases">
        <title>Bacillus sp. RD4P76, an endophyte from a halophyte.</title>
        <authorList>
            <person name="Sun J.-Q."/>
        </authorList>
    </citation>
    <scope>NUCLEOTIDE SEQUENCE [LARGE SCALE GENOMIC DNA]</scope>
    <source>
        <strain evidence="3 4">CGMCC 1.15917</strain>
    </source>
</reference>
<sequence>MDERLQPVDRADRIITLDVIRGFALLGIFLVNMGLFTSPEIFMTAGDVTLFDDPLSQIASWFITIFATGKFFTTFSFLFGLGFFLFMDRVAAKGLSVPRVYSRRLLFLFVVGLIHGVIFWSGDILLPYAIAGFFLLLFRKKTVESIRKWAIGLFSSVLIILGFMTYLNDVVENVFDPEGTISGYYVELVNTAIDVYQHGSFMEILSFRMAEEVPLIMMNLLFTVPMVLSIFLFGLYVGKKGVLTDIQAFLPWIRGIWKKSFVYGFILTALHVILLAEIFVVPAYFHGAVVEVIGLVSGLIISFFYISSITLLCQQKEWLARLHVLAPVGQMALTNYLLQTFLSILIFNGYGLGFYGNVNPAAGILITVGIFVIQIFLSKLWLSKYRFGPAERVWRSFTYKGIKS</sequence>
<protein>
    <submittedName>
        <fullName evidence="3">DUF418 domain-containing protein</fullName>
    </submittedName>
</protein>
<dbReference type="EMBL" id="JAHQCS010000107">
    <property type="protein sequence ID" value="MBU9712686.1"/>
    <property type="molecule type" value="Genomic_DNA"/>
</dbReference>
<dbReference type="InterPro" id="IPR052529">
    <property type="entry name" value="Bact_Transport_Assoc"/>
</dbReference>
<evidence type="ECO:0000313" key="4">
    <source>
        <dbReference type="Proteomes" id="UP000784880"/>
    </source>
</evidence>
<feature type="transmembrane region" description="Helical" evidence="1">
    <location>
        <begin position="261"/>
        <end position="286"/>
    </location>
</feature>
<name>A0ABS6JGD8_9BACI</name>
<feature type="transmembrane region" description="Helical" evidence="1">
    <location>
        <begin position="361"/>
        <end position="382"/>
    </location>
</feature>
<dbReference type="InterPro" id="IPR007349">
    <property type="entry name" value="DUF418"/>
</dbReference>